<protein>
    <submittedName>
        <fullName evidence="1 3">Uncharacterized protein</fullName>
    </submittedName>
</protein>
<dbReference type="EMBL" id="CAAKNF010000196">
    <property type="protein sequence ID" value="VIO88008.1"/>
    <property type="molecule type" value="Genomic_DNA"/>
</dbReference>
<evidence type="ECO:0000313" key="2">
    <source>
        <dbReference type="Proteomes" id="UP000006672"/>
    </source>
</evidence>
<name>A0A4E9EVU3_BRUMA</name>
<accession>A0A5S6PF61</accession>
<gene>
    <name evidence="1 3" type="primary">Bm18115</name>
    <name evidence="1" type="ORF">BM_BM18115</name>
</gene>
<dbReference type="OrthoDB" id="5849839at2759"/>
<dbReference type="KEGG" id="bmy:BM_BM18115"/>
<dbReference type="WBParaSite" id="Bm18115.1">
    <property type="protein sequence ID" value="Bm18115.1"/>
    <property type="gene ID" value="WBGene00269255"/>
</dbReference>
<proteinExistence type="predicted"/>
<reference evidence="3" key="3">
    <citation type="submission" date="2019-12" db="UniProtKB">
        <authorList>
            <consortium name="WormBaseParasite"/>
        </authorList>
    </citation>
    <scope>IDENTIFICATION</scope>
</reference>
<accession>A0A4E9EVU3</accession>
<dbReference type="CTD" id="66059187"/>
<reference evidence="2" key="1">
    <citation type="journal article" date="2007" name="Science">
        <title>Draft genome of the filarial nematode parasite Brugia malayi.</title>
        <authorList>
            <person name="Ghedin E."/>
            <person name="Wang S."/>
            <person name="Spiro D."/>
            <person name="Caler E."/>
            <person name="Zhao Q."/>
            <person name="Crabtree J."/>
            <person name="Allen J.E."/>
            <person name="Delcher A.L."/>
            <person name="Guiliano D.B."/>
            <person name="Miranda-Saavedra D."/>
            <person name="Angiuoli S.V."/>
            <person name="Creasy T."/>
            <person name="Amedeo P."/>
            <person name="Haas B."/>
            <person name="El-Sayed N.M."/>
            <person name="Wortman J.R."/>
            <person name="Feldblyum T."/>
            <person name="Tallon L."/>
            <person name="Schatz M."/>
            <person name="Shumway M."/>
            <person name="Koo H."/>
            <person name="Salzberg S.L."/>
            <person name="Schobel S."/>
            <person name="Pertea M."/>
            <person name="Pop M."/>
            <person name="White O."/>
            <person name="Barton G.J."/>
            <person name="Carlow C.K."/>
            <person name="Crawford M.J."/>
            <person name="Daub J."/>
            <person name="Dimmic M.W."/>
            <person name="Estes C.F."/>
            <person name="Foster J.M."/>
            <person name="Ganatra M."/>
            <person name="Gregory W.F."/>
            <person name="Johnson N.M."/>
            <person name="Jin J."/>
            <person name="Komuniecki R."/>
            <person name="Korf I."/>
            <person name="Kumar S."/>
            <person name="Laney S."/>
            <person name="Li B.W."/>
            <person name="Li W."/>
            <person name="Lindblom T.H."/>
            <person name="Lustigman S."/>
            <person name="Ma D."/>
            <person name="Maina C.V."/>
            <person name="Martin D.M."/>
            <person name="McCarter J.P."/>
            <person name="McReynolds L."/>
            <person name="Mitreva M."/>
            <person name="Nutman T.B."/>
            <person name="Parkinson J."/>
            <person name="Peregrin-Alvarez J.M."/>
            <person name="Poole C."/>
            <person name="Ren Q."/>
            <person name="Saunders L."/>
            <person name="Sluder A.E."/>
            <person name="Smith K."/>
            <person name="Stanke M."/>
            <person name="Unnasch T.R."/>
            <person name="Ware J."/>
            <person name="Wei A.D."/>
            <person name="Weil G."/>
            <person name="Williams D.J."/>
            <person name="Zhang Y."/>
            <person name="Williams S.A."/>
            <person name="Fraser-Liggett C."/>
            <person name="Slatko B."/>
            <person name="Blaxter M.L."/>
            <person name="Scott A.L."/>
        </authorList>
    </citation>
    <scope>NUCLEOTIDE SEQUENCE</scope>
    <source>
        <strain evidence="2">FR3</strain>
    </source>
</reference>
<dbReference type="AlphaFoldDB" id="A0A4E9EVU3"/>
<evidence type="ECO:0000313" key="3">
    <source>
        <dbReference type="WBParaSite" id="Bm18115.1"/>
    </source>
</evidence>
<reference evidence="1" key="2">
    <citation type="submission" date="2019-04" db="EMBL/GenBank/DDBJ databases">
        <authorList>
            <person name="Howe K."/>
            <person name="Paulini M."/>
            <person name="Williams G."/>
        </authorList>
    </citation>
    <scope>NUCLEOTIDE SEQUENCE [LARGE SCALE GENOMIC DNA]</scope>
    <source>
        <strain evidence="1">FR3</strain>
    </source>
</reference>
<organism evidence="1">
    <name type="scientific">Brugia malayi</name>
    <name type="common">Filarial nematode worm</name>
    <dbReference type="NCBI Taxonomy" id="6279"/>
    <lineage>
        <taxon>Eukaryota</taxon>
        <taxon>Metazoa</taxon>
        <taxon>Ecdysozoa</taxon>
        <taxon>Nematoda</taxon>
        <taxon>Chromadorea</taxon>
        <taxon>Rhabditida</taxon>
        <taxon>Spirurina</taxon>
        <taxon>Spiruromorpha</taxon>
        <taxon>Filarioidea</taxon>
        <taxon>Onchocercidae</taxon>
        <taxon>Brugia</taxon>
    </lineage>
</organism>
<evidence type="ECO:0000313" key="1">
    <source>
        <dbReference type="EMBL" id="VIO88008.1"/>
    </source>
</evidence>
<keyword evidence="2" id="KW-1185">Reference proteome</keyword>
<dbReference type="RefSeq" id="XP_042930551.1">
    <property type="nucleotide sequence ID" value="XM_043074617.1"/>
</dbReference>
<dbReference type="Proteomes" id="UP000006672">
    <property type="component" value="Unassembled WGS sequence"/>
</dbReference>
<dbReference type="GeneID" id="66059187"/>
<sequence length="142" mass="16232">MGPVWIRESISIKDNEINDLNHQERKPTLFYKETGQRNANVGLRCHTFRLSFAQSGVFSANMLDRLLYQAHVKNYVVHFVRLFLGIDQSRSSGYLIVLASHQVSLNSPERLDLPVVYKGTLFRFSLASEKETGPRELSCSKT</sequence>